<comment type="cofactor">
    <cofactor evidence="9">
        <name>[2Fe-2S] cluster</name>
        <dbReference type="ChEBI" id="CHEBI:190135"/>
    </cofactor>
</comment>
<evidence type="ECO:0000256" key="1">
    <source>
        <dbReference type="ARBA" id="ARBA00009293"/>
    </source>
</evidence>
<keyword evidence="12" id="KW-1185">Reference proteome</keyword>
<evidence type="ECO:0000313" key="12">
    <source>
        <dbReference type="Proteomes" id="UP000217528"/>
    </source>
</evidence>
<comment type="caution">
    <text evidence="11">The sequence shown here is derived from an EMBL/GenBank/DDBJ whole genome shotgun (WGS) entry which is preliminary data.</text>
</comment>
<keyword evidence="2" id="KW-0813">Transport</keyword>
<accession>A0A2A2HE74</accession>
<dbReference type="EMBL" id="LMVN01000008">
    <property type="protein sequence ID" value="PAV07771.1"/>
    <property type="molecule type" value="Genomic_DNA"/>
</dbReference>
<keyword evidence="8" id="KW-0411">Iron-sulfur</keyword>
<name>A0A2A2HE74_9EURY</name>
<feature type="domain" description="F420-non-reducing hydrogenase iron-sulfur subunit D" evidence="10">
    <location>
        <begin position="9"/>
        <end position="131"/>
    </location>
</feature>
<dbReference type="Proteomes" id="UP000217528">
    <property type="component" value="Unassembled WGS sequence"/>
</dbReference>
<evidence type="ECO:0000256" key="7">
    <source>
        <dbReference type="ARBA" id="ARBA00023004"/>
    </source>
</evidence>
<keyword evidence="6" id="KW-0560">Oxidoreductase</keyword>
<organism evidence="11 12">
    <name type="scientific">Methanosphaera cuniculi</name>
    <dbReference type="NCBI Taxonomy" id="1077256"/>
    <lineage>
        <taxon>Archaea</taxon>
        <taxon>Methanobacteriati</taxon>
        <taxon>Methanobacteriota</taxon>
        <taxon>Methanomada group</taxon>
        <taxon>Methanobacteria</taxon>
        <taxon>Methanobacteriales</taxon>
        <taxon>Methanobacteriaceae</taxon>
        <taxon>Methanosphaera</taxon>
    </lineage>
</organism>
<evidence type="ECO:0000256" key="6">
    <source>
        <dbReference type="ARBA" id="ARBA00023002"/>
    </source>
</evidence>
<keyword evidence="7" id="KW-0408">Iron</keyword>
<reference evidence="11 12" key="1">
    <citation type="journal article" date="2017" name="BMC Genomics">
        <title>Genomic analysis of methanogenic archaea reveals a shift towards energy conservation.</title>
        <authorList>
            <person name="Gilmore S.P."/>
            <person name="Henske J.K."/>
            <person name="Sexton J.A."/>
            <person name="Solomon K.V."/>
            <person name="Seppala S."/>
            <person name="Yoo J.I."/>
            <person name="Huyett L.M."/>
            <person name="Pressman A."/>
            <person name="Cogan J.Z."/>
            <person name="Kivenson V."/>
            <person name="Peng X."/>
            <person name="Tan Y."/>
            <person name="Valentine D.L."/>
            <person name="O'Malley M.A."/>
        </authorList>
    </citation>
    <scope>NUCLEOTIDE SEQUENCE [LARGE SCALE GENOMIC DNA]</scope>
    <source>
        <strain evidence="11 12">1R-7</strain>
    </source>
</reference>
<evidence type="ECO:0000256" key="9">
    <source>
        <dbReference type="ARBA" id="ARBA00034078"/>
    </source>
</evidence>
<evidence type="ECO:0000313" key="11">
    <source>
        <dbReference type="EMBL" id="PAV07771.1"/>
    </source>
</evidence>
<evidence type="ECO:0000256" key="4">
    <source>
        <dbReference type="ARBA" id="ARBA00022723"/>
    </source>
</evidence>
<keyword evidence="4" id="KW-0479">Metal-binding</keyword>
<evidence type="ECO:0000256" key="5">
    <source>
        <dbReference type="ARBA" id="ARBA00022982"/>
    </source>
</evidence>
<protein>
    <submittedName>
        <fullName evidence="11">Methyl-viologen-reducing hydrogenase subunit delta</fullName>
    </submittedName>
</protein>
<dbReference type="GO" id="GO:0051537">
    <property type="term" value="F:2 iron, 2 sulfur cluster binding"/>
    <property type="evidence" value="ECO:0007669"/>
    <property type="project" value="UniProtKB-KW"/>
</dbReference>
<sequence>MANDDEMKIIVFSCNWCCYGGADTAGTSRMQYPPNIRIIRVMCSGRIEPEFILKALREGADGVFIGGCHMGDCHYSTGNYKFDRRMRVVYRLLDDLGLERGRVQHDWISASEGEKFASTIRRVTAEIEELGPSPLKAQLAQED</sequence>
<evidence type="ECO:0000256" key="3">
    <source>
        <dbReference type="ARBA" id="ARBA00022714"/>
    </source>
</evidence>
<evidence type="ECO:0000259" key="10">
    <source>
        <dbReference type="Pfam" id="PF02662"/>
    </source>
</evidence>
<dbReference type="RefSeq" id="WP_095608306.1">
    <property type="nucleotide sequence ID" value="NZ_CANQEZ010000003.1"/>
</dbReference>
<keyword evidence="3" id="KW-0001">2Fe-2S</keyword>
<evidence type="ECO:0000256" key="8">
    <source>
        <dbReference type="ARBA" id="ARBA00023014"/>
    </source>
</evidence>
<dbReference type="OrthoDB" id="371828at2157"/>
<evidence type="ECO:0000256" key="2">
    <source>
        <dbReference type="ARBA" id="ARBA00022448"/>
    </source>
</evidence>
<dbReference type="InterPro" id="IPR003813">
    <property type="entry name" value="MvhD/FlpD"/>
</dbReference>
<proteinExistence type="inferred from homology"/>
<dbReference type="Pfam" id="PF02662">
    <property type="entry name" value="FlpD"/>
    <property type="match status" value="1"/>
</dbReference>
<comment type="similarity">
    <text evidence="1">Belongs to the MvhD/VhuD family.</text>
</comment>
<gene>
    <name evidence="11" type="ORF">ASJ82_03850</name>
</gene>
<dbReference type="AlphaFoldDB" id="A0A2A2HE74"/>
<dbReference type="GO" id="GO:0016491">
    <property type="term" value="F:oxidoreductase activity"/>
    <property type="evidence" value="ECO:0007669"/>
    <property type="project" value="UniProtKB-KW"/>
</dbReference>
<keyword evidence="5" id="KW-0249">Electron transport</keyword>
<dbReference type="GO" id="GO:0046872">
    <property type="term" value="F:metal ion binding"/>
    <property type="evidence" value="ECO:0007669"/>
    <property type="project" value="UniProtKB-KW"/>
</dbReference>